<dbReference type="Pfam" id="PF00581">
    <property type="entry name" value="Rhodanese"/>
    <property type="match status" value="1"/>
</dbReference>
<dbReference type="AlphaFoldDB" id="A0A0D2CRG6"/>
<dbReference type="HOGENOM" id="CLU_107716_0_0_1"/>
<dbReference type="RefSeq" id="XP_013313141.1">
    <property type="nucleotide sequence ID" value="XM_013457687.1"/>
</dbReference>
<accession>A0A0D2CRG6</accession>
<reference evidence="3 4" key="1">
    <citation type="submission" date="2015-01" db="EMBL/GenBank/DDBJ databases">
        <title>The Genome Sequence of Exophiala xenobiotica CBS118157.</title>
        <authorList>
            <consortium name="The Broad Institute Genomics Platform"/>
            <person name="Cuomo C."/>
            <person name="de Hoog S."/>
            <person name="Gorbushina A."/>
            <person name="Stielow B."/>
            <person name="Teixiera M."/>
            <person name="Abouelleil A."/>
            <person name="Chapman S.B."/>
            <person name="Priest M."/>
            <person name="Young S.K."/>
            <person name="Wortman J."/>
            <person name="Nusbaum C."/>
            <person name="Birren B."/>
        </authorList>
    </citation>
    <scope>NUCLEOTIDE SEQUENCE [LARGE SCALE GENOMIC DNA]</scope>
    <source>
        <strain evidence="3 4">CBS 118157</strain>
    </source>
</reference>
<sequence>MATSTAPAWHSAYPQPRNETPNAMTRRAVLGWLQDGQKPGVDFLLIDLRRTDHEGGTIRGSLNLPAQSLYHSLPTLLSLCQTAGIKSVIFYCGSSRGRGTRAAGWFQDLLDDTKTEGIQSAILLDGVKGWVRAGEEYTSLMDGYDPKPWSEGK</sequence>
<evidence type="ECO:0000313" key="4">
    <source>
        <dbReference type="Proteomes" id="UP000054342"/>
    </source>
</evidence>
<dbReference type="PANTHER" id="PTHR10828">
    <property type="entry name" value="M-PHASE INDUCER PHOSPHATASE DUAL SPECIFICITY PHOSPHATASE CDC25"/>
    <property type="match status" value="1"/>
</dbReference>
<dbReference type="GeneID" id="25330095"/>
<dbReference type="STRING" id="348802.A0A0D2CRG6"/>
<feature type="domain" description="Rhodanese" evidence="2">
    <location>
        <begin position="39"/>
        <end position="139"/>
    </location>
</feature>
<dbReference type="InterPro" id="IPR001763">
    <property type="entry name" value="Rhodanese-like_dom"/>
</dbReference>
<dbReference type="GO" id="GO:0005634">
    <property type="term" value="C:nucleus"/>
    <property type="evidence" value="ECO:0007669"/>
    <property type="project" value="TreeGrafter"/>
</dbReference>
<evidence type="ECO:0000256" key="1">
    <source>
        <dbReference type="SAM" id="MobiDB-lite"/>
    </source>
</evidence>
<dbReference type="GO" id="GO:0004725">
    <property type="term" value="F:protein tyrosine phosphatase activity"/>
    <property type="evidence" value="ECO:0007669"/>
    <property type="project" value="TreeGrafter"/>
</dbReference>
<dbReference type="EMBL" id="KN847321">
    <property type="protein sequence ID" value="KIW52557.1"/>
    <property type="molecule type" value="Genomic_DNA"/>
</dbReference>
<dbReference type="SUPFAM" id="SSF52821">
    <property type="entry name" value="Rhodanese/Cell cycle control phosphatase"/>
    <property type="match status" value="1"/>
</dbReference>
<keyword evidence="4" id="KW-1185">Reference proteome</keyword>
<evidence type="ECO:0000313" key="3">
    <source>
        <dbReference type="EMBL" id="KIW52557.1"/>
    </source>
</evidence>
<feature type="region of interest" description="Disordered" evidence="1">
    <location>
        <begin position="1"/>
        <end position="21"/>
    </location>
</feature>
<dbReference type="Proteomes" id="UP000054342">
    <property type="component" value="Unassembled WGS sequence"/>
</dbReference>
<dbReference type="SMART" id="SM00450">
    <property type="entry name" value="RHOD"/>
    <property type="match status" value="1"/>
</dbReference>
<dbReference type="OrthoDB" id="8300214at2759"/>
<proteinExistence type="predicted"/>
<dbReference type="PROSITE" id="PS50206">
    <property type="entry name" value="RHODANESE_3"/>
    <property type="match status" value="1"/>
</dbReference>
<dbReference type="Gene3D" id="3.40.250.10">
    <property type="entry name" value="Rhodanese-like domain"/>
    <property type="match status" value="1"/>
</dbReference>
<dbReference type="InterPro" id="IPR036873">
    <property type="entry name" value="Rhodanese-like_dom_sf"/>
</dbReference>
<name>A0A0D2CRG6_9EURO</name>
<organism evidence="3 4">
    <name type="scientific">Exophiala xenobiotica</name>
    <dbReference type="NCBI Taxonomy" id="348802"/>
    <lineage>
        <taxon>Eukaryota</taxon>
        <taxon>Fungi</taxon>
        <taxon>Dikarya</taxon>
        <taxon>Ascomycota</taxon>
        <taxon>Pezizomycotina</taxon>
        <taxon>Eurotiomycetes</taxon>
        <taxon>Chaetothyriomycetidae</taxon>
        <taxon>Chaetothyriales</taxon>
        <taxon>Herpotrichiellaceae</taxon>
        <taxon>Exophiala</taxon>
    </lineage>
</organism>
<evidence type="ECO:0000259" key="2">
    <source>
        <dbReference type="PROSITE" id="PS50206"/>
    </source>
</evidence>
<dbReference type="GO" id="GO:0005737">
    <property type="term" value="C:cytoplasm"/>
    <property type="evidence" value="ECO:0007669"/>
    <property type="project" value="TreeGrafter"/>
</dbReference>
<gene>
    <name evidence="3" type="ORF">PV05_08187</name>
</gene>
<dbReference type="PANTHER" id="PTHR10828:SF50">
    <property type="entry name" value="REDUCTASE (ARC2), PUTATIVE (AFU_ORTHOLOGUE AFUA_6G13400)-RELATED"/>
    <property type="match status" value="1"/>
</dbReference>
<protein>
    <recommendedName>
        <fullName evidence="2">Rhodanese domain-containing protein</fullName>
    </recommendedName>
</protein>